<evidence type="ECO:0008006" key="3">
    <source>
        <dbReference type="Google" id="ProtNLM"/>
    </source>
</evidence>
<proteinExistence type="predicted"/>
<evidence type="ECO:0000313" key="2">
    <source>
        <dbReference type="Proteomes" id="UP000317977"/>
    </source>
</evidence>
<comment type="caution">
    <text evidence="1">The sequence shown here is derived from an EMBL/GenBank/DDBJ whole genome shotgun (WGS) entry which is preliminary data.</text>
</comment>
<reference evidence="1 2" key="1">
    <citation type="submission" date="2019-02" db="EMBL/GenBank/DDBJ databases">
        <title>Deep-cultivation of Planctomycetes and their phenomic and genomic characterization uncovers novel biology.</title>
        <authorList>
            <person name="Wiegand S."/>
            <person name="Jogler M."/>
            <person name="Boedeker C."/>
            <person name="Pinto D."/>
            <person name="Vollmers J."/>
            <person name="Rivas-Marin E."/>
            <person name="Kohn T."/>
            <person name="Peeters S.H."/>
            <person name="Heuer A."/>
            <person name="Rast P."/>
            <person name="Oberbeckmann S."/>
            <person name="Bunk B."/>
            <person name="Jeske O."/>
            <person name="Meyerdierks A."/>
            <person name="Storesund J.E."/>
            <person name="Kallscheuer N."/>
            <person name="Luecker S."/>
            <person name="Lage O.M."/>
            <person name="Pohl T."/>
            <person name="Merkel B.J."/>
            <person name="Hornburger P."/>
            <person name="Mueller R.-W."/>
            <person name="Bruemmer F."/>
            <person name="Labrenz M."/>
            <person name="Spormann A.M."/>
            <person name="Op Den Camp H."/>
            <person name="Overmann J."/>
            <person name="Amann R."/>
            <person name="Jetten M.S.M."/>
            <person name="Mascher T."/>
            <person name="Medema M.H."/>
            <person name="Devos D.P."/>
            <person name="Kaster A.-K."/>
            <person name="Ovreas L."/>
            <person name="Rohde M."/>
            <person name="Galperin M.Y."/>
            <person name="Jogler C."/>
        </authorList>
    </citation>
    <scope>NUCLEOTIDE SEQUENCE [LARGE SCALE GENOMIC DNA]</scope>
    <source>
        <strain evidence="1 2">Poly59</strain>
    </source>
</reference>
<dbReference type="RefSeq" id="WP_246151866.1">
    <property type="nucleotide sequence ID" value="NZ_SJPX01000005.1"/>
</dbReference>
<dbReference type="AlphaFoldDB" id="A0A5C6EK11"/>
<accession>A0A5C6EK11</accession>
<dbReference type="EMBL" id="SJPX01000005">
    <property type="protein sequence ID" value="TWU47956.1"/>
    <property type="molecule type" value="Genomic_DNA"/>
</dbReference>
<name>A0A5C6EK11_9BACT</name>
<gene>
    <name evidence="1" type="ORF">Poly59_48000</name>
</gene>
<dbReference type="Proteomes" id="UP000317977">
    <property type="component" value="Unassembled WGS sequence"/>
</dbReference>
<keyword evidence="2" id="KW-1185">Reference proteome</keyword>
<protein>
    <recommendedName>
        <fullName evidence="3">BON domain-containing protein</fullName>
    </recommendedName>
</protein>
<evidence type="ECO:0000313" key="1">
    <source>
        <dbReference type="EMBL" id="TWU47956.1"/>
    </source>
</evidence>
<sequence length="78" mass="8637">MTTIEIQNREQQLLQRIDGVLRFDRNLGPHVAGLNISFDASRLILDGDLPTAAMIDELVPAIRRAGVLNQVCNNVRVA</sequence>
<organism evidence="1 2">
    <name type="scientific">Rubripirellula reticaptiva</name>
    <dbReference type="NCBI Taxonomy" id="2528013"/>
    <lineage>
        <taxon>Bacteria</taxon>
        <taxon>Pseudomonadati</taxon>
        <taxon>Planctomycetota</taxon>
        <taxon>Planctomycetia</taxon>
        <taxon>Pirellulales</taxon>
        <taxon>Pirellulaceae</taxon>
        <taxon>Rubripirellula</taxon>
    </lineage>
</organism>